<keyword evidence="2" id="KW-1185">Reference proteome</keyword>
<evidence type="ECO:0000313" key="2">
    <source>
        <dbReference type="Proteomes" id="UP000694925"/>
    </source>
</evidence>
<feature type="repeat" description="PPR" evidence="1">
    <location>
        <begin position="172"/>
        <end position="206"/>
    </location>
</feature>
<organism evidence="2 3">
    <name type="scientific">Ceratina calcarata</name>
    <dbReference type="NCBI Taxonomy" id="156304"/>
    <lineage>
        <taxon>Eukaryota</taxon>
        <taxon>Metazoa</taxon>
        <taxon>Ecdysozoa</taxon>
        <taxon>Arthropoda</taxon>
        <taxon>Hexapoda</taxon>
        <taxon>Insecta</taxon>
        <taxon>Pterygota</taxon>
        <taxon>Neoptera</taxon>
        <taxon>Endopterygota</taxon>
        <taxon>Hymenoptera</taxon>
        <taxon>Apocrita</taxon>
        <taxon>Aculeata</taxon>
        <taxon>Apoidea</taxon>
        <taxon>Anthophila</taxon>
        <taxon>Apidae</taxon>
        <taxon>Ceratina</taxon>
        <taxon>Zadontomerus</taxon>
    </lineage>
</organism>
<dbReference type="CTD" id="35100"/>
<dbReference type="Gene3D" id="1.25.40.10">
    <property type="entry name" value="Tetratricopeptide repeat domain"/>
    <property type="match status" value="1"/>
</dbReference>
<sequence length="582" mass="68087">MTNILLRRANYFGQHLKFAVSNENKRVISFASIKCARTFVMLESRETARREEENSQRNIIYEKFDKLCQHIEMKKGLRRREIANIINLIDSVDVIDDYESVSLLQWCNNITDCLPIDKVKLGESLWLILNVCNFKICTAHYNALLKLYVTNEIDFSPTKLLMEMESKRIYPDASTYEMCIEYLCRKEKINEALMLLEDMSRLKLRISEIIFNSLMLGYSRTGDIQNVNSILSTMKELNLKLTSKTLIAVLCTYAKLNNIDEIRITIENCSANNLHFTNEDILSVIYVLAKDDRTENMHTLYQYLKRKNTITNGELILILKLISSNQPRIAMDVLFCMISQKNLLNKVVKLILKHAINESMTVNDLIKICTHVKEQNVYDKSLLTLLRYSLMENDDVSLPLLRICKYRTIIKPHYFWPILIRRANKYDFQGILDVLNIMVNEFNILPCIDTITDYVLPVTFGELYDVKSILMKHSISETLFNNSYILFKLKKKKLTEAVLYMRYCRGDYFYKILAHSLRHAAVFKNDVHSFVYASTKLLESDDSFSTLMLGNKSNDLKFVTMDKQLRDFILDFPSHKTWLLRV</sequence>
<dbReference type="GO" id="GO:0005739">
    <property type="term" value="C:mitochondrion"/>
    <property type="evidence" value="ECO:0007669"/>
    <property type="project" value="TreeGrafter"/>
</dbReference>
<dbReference type="PROSITE" id="PS51375">
    <property type="entry name" value="PPR"/>
    <property type="match status" value="2"/>
</dbReference>
<dbReference type="PANTHER" id="PTHR46669:SF2">
    <property type="entry name" value="EG:BACN32G11.3 PROTEIN"/>
    <property type="match status" value="1"/>
</dbReference>
<dbReference type="RefSeq" id="XP_026672707.1">
    <property type="nucleotide sequence ID" value="XM_026816906.1"/>
</dbReference>
<proteinExistence type="predicted"/>
<dbReference type="GeneID" id="108629075"/>
<dbReference type="GO" id="GO:0003730">
    <property type="term" value="F:mRNA 3'-UTR binding"/>
    <property type="evidence" value="ECO:0007669"/>
    <property type="project" value="TreeGrafter"/>
</dbReference>
<evidence type="ECO:0000313" key="3">
    <source>
        <dbReference type="RefSeq" id="XP_026672707.1"/>
    </source>
</evidence>
<gene>
    <name evidence="3" type="primary">LOC108629075</name>
</gene>
<dbReference type="Pfam" id="PF13812">
    <property type="entry name" value="PPR_3"/>
    <property type="match status" value="1"/>
</dbReference>
<name>A0AAJ7S876_9HYME</name>
<dbReference type="GO" id="GO:0070129">
    <property type="term" value="P:regulation of mitochondrial translation"/>
    <property type="evidence" value="ECO:0007669"/>
    <property type="project" value="TreeGrafter"/>
</dbReference>
<dbReference type="InterPro" id="IPR011990">
    <property type="entry name" value="TPR-like_helical_dom_sf"/>
</dbReference>
<feature type="repeat" description="PPR" evidence="1">
    <location>
        <begin position="207"/>
        <end position="241"/>
    </location>
</feature>
<accession>A0AAJ7S876</accession>
<reference evidence="3" key="1">
    <citation type="submission" date="2025-08" db="UniProtKB">
        <authorList>
            <consortium name="RefSeq"/>
        </authorList>
    </citation>
    <scope>IDENTIFICATION</scope>
    <source>
        <tissue evidence="3">Whole body</tissue>
    </source>
</reference>
<dbReference type="InterPro" id="IPR033490">
    <property type="entry name" value="LRP130"/>
</dbReference>
<dbReference type="AlphaFoldDB" id="A0AAJ7S876"/>
<dbReference type="GO" id="GO:0005634">
    <property type="term" value="C:nucleus"/>
    <property type="evidence" value="ECO:0007669"/>
    <property type="project" value="TreeGrafter"/>
</dbReference>
<dbReference type="NCBIfam" id="TIGR00756">
    <property type="entry name" value="PPR"/>
    <property type="match status" value="1"/>
</dbReference>
<dbReference type="Proteomes" id="UP000694925">
    <property type="component" value="Unplaced"/>
</dbReference>
<evidence type="ECO:0000256" key="1">
    <source>
        <dbReference type="PROSITE-ProRule" id="PRU00708"/>
    </source>
</evidence>
<protein>
    <submittedName>
        <fullName evidence="3">Leucine-rich PPR motif-containing protein, mitochondrial isoform X2</fullName>
    </submittedName>
</protein>
<dbReference type="InterPro" id="IPR002885">
    <property type="entry name" value="PPR_rpt"/>
</dbReference>
<dbReference type="PANTHER" id="PTHR46669">
    <property type="entry name" value="LEUCINE-RICH PPR MOTIF-CONTAINING PROTEIN, MITOCHONDRIAL"/>
    <property type="match status" value="1"/>
</dbReference>